<feature type="region of interest" description="Disordered" evidence="5">
    <location>
        <begin position="348"/>
        <end position="412"/>
    </location>
</feature>
<dbReference type="GeneID" id="37028367"/>
<feature type="transmembrane region" description="Helical" evidence="6">
    <location>
        <begin position="600"/>
        <end position="617"/>
    </location>
</feature>
<keyword evidence="4 6" id="KW-0472">Membrane</keyword>
<evidence type="ECO:0000313" key="8">
    <source>
        <dbReference type="Proteomes" id="UP000245884"/>
    </source>
</evidence>
<dbReference type="GO" id="GO:0016020">
    <property type="term" value="C:membrane"/>
    <property type="evidence" value="ECO:0007669"/>
    <property type="project" value="UniProtKB-SubCell"/>
</dbReference>
<evidence type="ECO:0000256" key="6">
    <source>
        <dbReference type="SAM" id="Phobius"/>
    </source>
</evidence>
<proteinExistence type="predicted"/>
<dbReference type="EMBL" id="KZ819671">
    <property type="protein sequence ID" value="PWN26577.1"/>
    <property type="molecule type" value="Genomic_DNA"/>
</dbReference>
<reference evidence="7 8" key="1">
    <citation type="journal article" date="2018" name="Mol. Biol. Evol.">
        <title>Broad Genomic Sampling Reveals a Smut Pathogenic Ancestry of the Fungal Clade Ustilaginomycotina.</title>
        <authorList>
            <person name="Kijpornyongpan T."/>
            <person name="Mondo S.J."/>
            <person name="Barry K."/>
            <person name="Sandor L."/>
            <person name="Lee J."/>
            <person name="Lipzen A."/>
            <person name="Pangilinan J."/>
            <person name="LaButti K."/>
            <person name="Hainaut M."/>
            <person name="Henrissat B."/>
            <person name="Grigoriev I.V."/>
            <person name="Spatafora J.W."/>
            <person name="Aime M.C."/>
        </authorList>
    </citation>
    <scope>NUCLEOTIDE SEQUENCE [LARGE SCALE GENOMIC DNA]</scope>
    <source>
        <strain evidence="7 8">MCA 5214</strain>
    </source>
</reference>
<evidence type="ECO:0000256" key="1">
    <source>
        <dbReference type="ARBA" id="ARBA00004141"/>
    </source>
</evidence>
<feature type="transmembrane region" description="Helical" evidence="6">
    <location>
        <begin position="103"/>
        <end position="122"/>
    </location>
</feature>
<feature type="compositionally biased region" description="Polar residues" evidence="5">
    <location>
        <begin position="65"/>
        <end position="75"/>
    </location>
</feature>
<name>A0A316UMS1_9BASI</name>
<evidence type="ECO:0000256" key="4">
    <source>
        <dbReference type="ARBA" id="ARBA00023136"/>
    </source>
</evidence>
<dbReference type="InterPro" id="IPR036259">
    <property type="entry name" value="MFS_trans_sf"/>
</dbReference>
<keyword evidence="8" id="KW-1185">Reference proteome</keyword>
<organism evidence="7 8">
    <name type="scientific">Jaminaea rosea</name>
    <dbReference type="NCBI Taxonomy" id="1569628"/>
    <lineage>
        <taxon>Eukaryota</taxon>
        <taxon>Fungi</taxon>
        <taxon>Dikarya</taxon>
        <taxon>Basidiomycota</taxon>
        <taxon>Ustilaginomycotina</taxon>
        <taxon>Exobasidiomycetes</taxon>
        <taxon>Microstromatales</taxon>
        <taxon>Microstromatales incertae sedis</taxon>
        <taxon>Jaminaea</taxon>
    </lineage>
</organism>
<feature type="transmembrane region" description="Helical" evidence="6">
    <location>
        <begin position="681"/>
        <end position="703"/>
    </location>
</feature>
<dbReference type="PANTHER" id="PTHR23507:SF1">
    <property type="entry name" value="FI18259P1-RELATED"/>
    <property type="match status" value="1"/>
</dbReference>
<feature type="transmembrane region" description="Helical" evidence="6">
    <location>
        <begin position="497"/>
        <end position="521"/>
    </location>
</feature>
<feature type="compositionally biased region" description="Low complexity" evidence="5">
    <location>
        <begin position="368"/>
        <end position="380"/>
    </location>
</feature>
<keyword evidence="2 6" id="KW-0812">Transmembrane</keyword>
<feature type="transmembrane region" description="Helical" evidence="6">
    <location>
        <begin position="637"/>
        <end position="660"/>
    </location>
</feature>
<evidence type="ECO:0000256" key="2">
    <source>
        <dbReference type="ARBA" id="ARBA00022692"/>
    </source>
</evidence>
<dbReference type="RefSeq" id="XP_025361189.1">
    <property type="nucleotide sequence ID" value="XM_025506544.1"/>
</dbReference>
<feature type="transmembrane region" description="Helical" evidence="6">
    <location>
        <begin position="715"/>
        <end position="735"/>
    </location>
</feature>
<feature type="compositionally biased region" description="Low complexity" evidence="5">
    <location>
        <begin position="24"/>
        <end position="37"/>
    </location>
</feature>
<dbReference type="Pfam" id="PF07690">
    <property type="entry name" value="MFS_1"/>
    <property type="match status" value="1"/>
</dbReference>
<evidence type="ECO:0000256" key="3">
    <source>
        <dbReference type="ARBA" id="ARBA00022989"/>
    </source>
</evidence>
<feature type="compositionally biased region" description="Polar residues" evidence="5">
    <location>
        <begin position="395"/>
        <end position="412"/>
    </location>
</feature>
<evidence type="ECO:0008006" key="9">
    <source>
        <dbReference type="Google" id="ProtNLM"/>
    </source>
</evidence>
<comment type="subcellular location">
    <subcellularLocation>
        <location evidence="1">Membrane</location>
        <topology evidence="1">Multi-pass membrane protein</topology>
    </subcellularLocation>
</comment>
<feature type="compositionally biased region" description="Basic and acidic residues" evidence="5">
    <location>
        <begin position="348"/>
        <end position="367"/>
    </location>
</feature>
<dbReference type="AlphaFoldDB" id="A0A316UMS1"/>
<dbReference type="InterPro" id="IPR011701">
    <property type="entry name" value="MFS"/>
</dbReference>
<dbReference type="Gene3D" id="1.20.1250.20">
    <property type="entry name" value="MFS general substrate transporter like domains"/>
    <property type="match status" value="1"/>
</dbReference>
<feature type="transmembrane region" description="Helical" evidence="6">
    <location>
        <begin position="212"/>
        <end position="231"/>
    </location>
</feature>
<feature type="transmembrane region" description="Helical" evidence="6">
    <location>
        <begin position="309"/>
        <end position="329"/>
    </location>
</feature>
<feature type="transmembrane region" description="Helical" evidence="6">
    <location>
        <begin position="458"/>
        <end position="477"/>
    </location>
</feature>
<dbReference type="Proteomes" id="UP000245884">
    <property type="component" value="Unassembled WGS sequence"/>
</dbReference>
<dbReference type="OrthoDB" id="3026777at2759"/>
<evidence type="ECO:0000313" key="7">
    <source>
        <dbReference type="EMBL" id="PWN26577.1"/>
    </source>
</evidence>
<keyword evidence="3 6" id="KW-1133">Transmembrane helix</keyword>
<dbReference type="PANTHER" id="PTHR23507">
    <property type="entry name" value="ZGC:174356"/>
    <property type="match status" value="1"/>
</dbReference>
<gene>
    <name evidence="7" type="ORF">BDZ90DRAFT_233179</name>
</gene>
<dbReference type="GO" id="GO:0022857">
    <property type="term" value="F:transmembrane transporter activity"/>
    <property type="evidence" value="ECO:0007669"/>
    <property type="project" value="InterPro"/>
</dbReference>
<dbReference type="SUPFAM" id="SSF103473">
    <property type="entry name" value="MFS general substrate transporter"/>
    <property type="match status" value="1"/>
</dbReference>
<feature type="region of interest" description="Disordered" evidence="5">
    <location>
        <begin position="527"/>
        <end position="588"/>
    </location>
</feature>
<feature type="transmembrane region" description="Helical" evidence="6">
    <location>
        <begin position="180"/>
        <end position="200"/>
    </location>
</feature>
<evidence type="ECO:0000256" key="5">
    <source>
        <dbReference type="SAM" id="MobiDB-lite"/>
    </source>
</evidence>
<protein>
    <recommendedName>
        <fullName evidence="9">MFS general substrate transporter</fullName>
    </recommendedName>
</protein>
<feature type="region of interest" description="Disordered" evidence="5">
    <location>
        <begin position="1"/>
        <end position="82"/>
    </location>
</feature>
<sequence>MAQGPPSPTRRQPNRRRSSLMRWQQATASSSSPTSPSNDPNAPRSHDFATQSRPPSYPSRPSYLQRLSSRASSGAPSEASFAGGAGEVYHEARRVFGRGTPSPYFMAAVSFLTSLVQGLPLASMFKVYTYLVCEVYEGGRIEADEAKGRLTLLGINIPNPPTLPHPPQCNDPQVAKTTSAYAAAMATGGALVALVLLNRVTRLSRRVGRKPMLLIPCLGLALGFASFRLAVALPSPYAGAAVLAIAIVCLEASAAGPLKVGLQSYVVDTTTESQRAAALGFIDGAGQLGAFPSSTLGGFLAAITGQFFAPFYVAVGLAALTFFYVLVLVPESKRHRMHTFIDDWEHSAETEGREARGHGDAGQRQAEESQQQQQQDGPAADGDEEQARQPASRRASYQPSDTGGSDDQSAWTATDLGTEPISRSRAWLRRLNFLAPLAIFAPRRSHPNARLDWRLPNLALIVVLEEIYQVFLVPMLLLYNSDVLGFDVLSNGYLVSLLQGCRALFLTAVFPPAVAAARRWVSAHVQRRRSEQKRRRKERARKKANGSQARGEEEPLLGGAAQENESNGVANGAPREEDASSEFTSTTAVAKAEERGKLDIFLMVGSYALATGSFLTLALSNRLSSSNSSTPARFSPWLFLCLGIVGIQLASGATSVRTALIVNSVSSPQSAHSNHDQSRALAANQVLCSAVYATMPLITSLVYGAGLARKWPEAVWLFKAGFAGMACVASLGLFVTHRAPREGTTGHSEEQQED</sequence>
<accession>A0A316UMS1</accession>
<feature type="compositionally biased region" description="Basic residues" evidence="5">
    <location>
        <begin position="527"/>
        <end position="544"/>
    </location>
</feature>